<dbReference type="Proteomes" id="UP000295709">
    <property type="component" value="Unassembled WGS sequence"/>
</dbReference>
<evidence type="ECO:0000313" key="1">
    <source>
        <dbReference type="EMBL" id="TDX94940.1"/>
    </source>
</evidence>
<organism evidence="1 2">
    <name type="scientific">Chryseobacterium daecheongense</name>
    <dbReference type="NCBI Taxonomy" id="192389"/>
    <lineage>
        <taxon>Bacteria</taxon>
        <taxon>Pseudomonadati</taxon>
        <taxon>Bacteroidota</taxon>
        <taxon>Flavobacteriia</taxon>
        <taxon>Flavobacteriales</taxon>
        <taxon>Weeksellaceae</taxon>
        <taxon>Chryseobacterium group</taxon>
        <taxon>Chryseobacterium</taxon>
    </lineage>
</organism>
<reference evidence="1 2" key="1">
    <citation type="submission" date="2019-03" db="EMBL/GenBank/DDBJ databases">
        <title>Genomic Encyclopedia of Archaeal and Bacterial Type Strains, Phase II (KMG-II): from individual species to whole genera.</title>
        <authorList>
            <person name="Goeker M."/>
        </authorList>
    </citation>
    <scope>NUCLEOTIDE SEQUENCE [LARGE SCALE GENOMIC DNA]</scope>
    <source>
        <strain evidence="1 2">DSM 15235</strain>
    </source>
</reference>
<sequence length="146" mass="17214">MVLKSVSTGLYWEVKARIIHSSEEKRFDGETEIFSHINFREINDIKKQKGLYENAFEYNIISIGHNNKPNPDDFLVFHVTVAIRTIYKIIDIYDDYLLLDTENGNTGLLHKRYVSKNAQIGDYVRHSEHRFHDLVDEFGNFVYRNS</sequence>
<gene>
    <name evidence="1" type="ORF">BCF50_0712</name>
</gene>
<accession>A0ABY2FYT9</accession>
<comment type="caution">
    <text evidence="1">The sequence shown here is derived from an EMBL/GenBank/DDBJ whole genome shotgun (WGS) entry which is preliminary data.</text>
</comment>
<keyword evidence="2" id="KW-1185">Reference proteome</keyword>
<protein>
    <submittedName>
        <fullName evidence="1">S1 domain-containing protein</fullName>
    </submittedName>
</protein>
<name>A0ABY2FYT9_9FLAO</name>
<evidence type="ECO:0000313" key="2">
    <source>
        <dbReference type="Proteomes" id="UP000295709"/>
    </source>
</evidence>
<dbReference type="EMBL" id="SOQW01000001">
    <property type="protein sequence ID" value="TDX94940.1"/>
    <property type="molecule type" value="Genomic_DNA"/>
</dbReference>
<proteinExistence type="predicted"/>